<feature type="coiled-coil region" evidence="1">
    <location>
        <begin position="102"/>
        <end position="136"/>
    </location>
</feature>
<proteinExistence type="predicted"/>
<organism evidence="3 4">
    <name type="scientific">Drosophila guanche</name>
    <name type="common">Fruit fly</name>
    <dbReference type="NCBI Taxonomy" id="7266"/>
    <lineage>
        <taxon>Eukaryota</taxon>
        <taxon>Metazoa</taxon>
        <taxon>Ecdysozoa</taxon>
        <taxon>Arthropoda</taxon>
        <taxon>Hexapoda</taxon>
        <taxon>Insecta</taxon>
        <taxon>Pterygota</taxon>
        <taxon>Neoptera</taxon>
        <taxon>Endopterygota</taxon>
        <taxon>Diptera</taxon>
        <taxon>Brachycera</taxon>
        <taxon>Muscomorpha</taxon>
        <taxon>Ephydroidea</taxon>
        <taxon>Drosophilidae</taxon>
        <taxon>Drosophila</taxon>
        <taxon>Sophophora</taxon>
    </lineage>
</organism>
<reference evidence="4" key="1">
    <citation type="submission" date="2018-01" db="EMBL/GenBank/DDBJ databases">
        <authorList>
            <person name="Alioto T."/>
            <person name="Alioto T."/>
        </authorList>
    </citation>
    <scope>NUCLEOTIDE SEQUENCE [LARGE SCALE GENOMIC DNA]</scope>
</reference>
<gene>
    <name evidence="3" type="ORF">DGUA_6G006629</name>
</gene>
<evidence type="ECO:0000313" key="3">
    <source>
        <dbReference type="EMBL" id="SPP76141.1"/>
    </source>
</evidence>
<feature type="coiled-coil region" evidence="1">
    <location>
        <begin position="244"/>
        <end position="278"/>
    </location>
</feature>
<accession>A0A3B0JTV8</accession>
<keyword evidence="4" id="KW-1185">Reference proteome</keyword>
<evidence type="ECO:0000256" key="1">
    <source>
        <dbReference type="SAM" id="Coils"/>
    </source>
</evidence>
<dbReference type="AlphaFoldDB" id="A0A3B0JTV8"/>
<feature type="coiled-coil region" evidence="1">
    <location>
        <begin position="390"/>
        <end position="424"/>
    </location>
</feature>
<protein>
    <submittedName>
        <fullName evidence="3">Blast:Early endosome antigen 1</fullName>
    </submittedName>
</protein>
<evidence type="ECO:0000256" key="2">
    <source>
        <dbReference type="SAM" id="MobiDB-lite"/>
    </source>
</evidence>
<keyword evidence="1" id="KW-0175">Coiled coil</keyword>
<feature type="coiled-coil region" evidence="1">
    <location>
        <begin position="163"/>
        <end position="197"/>
    </location>
</feature>
<name>A0A3B0JTV8_DROGU</name>
<feature type="coiled-coil region" evidence="1">
    <location>
        <begin position="310"/>
        <end position="361"/>
    </location>
</feature>
<sequence length="864" mass="99636">MKPPTQKYIFSTAMDCDGAATAVLADDSGHFSCTSDEGNRTSPISDLPQGRVGGCDQEPEKSMFLVRQELLKSRSEIERLAKSEQWYKQELKSQKHGRLETLERLYAQERKYLLENQRLQQESMRLHAKCASLERQQEPGQPLSLGSSTFYTESGNCGNIFEAQQQEALLVDQRQLIDVLRKQKKMLLEDIQRLSIEHDEKLTQLQQALVGMELESKHMTVKCKQLLDEKSKLEYHLELRATALRGVTAEREQLRQVIAELNDTLLTQERLLALKEQEFVDLKQFYQQKLSEETSIDVMHTYSLKFHEEINCKTSEIATLKNSLNELQSELMVMSQLKAKNEEQQRQLDQLQFTVQAQLLEQEQLRQSDGLKLDQVQKLNISLEALHLEKATLSESLMEALNTLKNLEQEVHRLHRQYAEMCAKCEDTKLQLELEKNGLARLRQDSSLRESALSKKLRDHADQCLRLGEAMVKAEARLDSQSAHAQKWKEQLKKMHQEKEKVQVNCQSQGTQTETDDPVLIQRIEMLERHLAEVHSQKMQTVSLLQKLLQQQDSKIKSTSEMEADWRQLLEALQATQQIEQEMRLQLHQKTVELDKLNVLFARQNEELQNLHQLSLAKDQENRLELELLKGKFQENLQVHSADSISIQHLQGQVKGLLEEREHRMLQEHKAVVCLRSLVQVLEMETGRKLQSGKNWPQLAKLLRKELQNGRLSQRKAEQLPDIKLKLAEVTEIHEQDLVRIKMMEKRLVAERASFEASDSGKSTASTTPLEPAHEIANLIDDYKKLVQQTAKETGRPRNSYILDLIERSQRCQPNLCQLYEGVAACRSDMRQLNMLLAAAAGPEKAREVMPSLMEELRAVSEHS</sequence>
<dbReference type="EMBL" id="OUUW01000002">
    <property type="protein sequence ID" value="SPP76141.1"/>
    <property type="molecule type" value="Genomic_DNA"/>
</dbReference>
<evidence type="ECO:0000313" key="4">
    <source>
        <dbReference type="Proteomes" id="UP000268350"/>
    </source>
</evidence>
<feature type="compositionally biased region" description="Polar residues" evidence="2">
    <location>
        <begin position="32"/>
        <end position="44"/>
    </location>
</feature>
<feature type="coiled-coil region" evidence="1">
    <location>
        <begin position="471"/>
        <end position="505"/>
    </location>
</feature>
<dbReference type="OrthoDB" id="8062330at2759"/>
<dbReference type="Proteomes" id="UP000268350">
    <property type="component" value="Unassembled WGS sequence"/>
</dbReference>
<feature type="region of interest" description="Disordered" evidence="2">
    <location>
        <begin position="32"/>
        <end position="52"/>
    </location>
</feature>